<accession>A0A8T0F1W2</accession>
<name>A0A8T0F1W2_ARGBR</name>
<gene>
    <name evidence="1" type="ORF">HNY73_010694</name>
</gene>
<dbReference type="Proteomes" id="UP000807504">
    <property type="component" value="Unassembled WGS sequence"/>
</dbReference>
<reference evidence="1" key="1">
    <citation type="journal article" date="2020" name="bioRxiv">
        <title>Chromosome-level reference genome of the European wasp spider Argiope bruennichi: a resource for studies on range expansion and evolutionary adaptation.</title>
        <authorList>
            <person name="Sheffer M.M."/>
            <person name="Hoppe A."/>
            <person name="Krehenwinkel H."/>
            <person name="Uhl G."/>
            <person name="Kuss A.W."/>
            <person name="Jensen L."/>
            <person name="Jensen C."/>
            <person name="Gillespie R.G."/>
            <person name="Hoff K.J."/>
            <person name="Prost S."/>
        </authorList>
    </citation>
    <scope>NUCLEOTIDE SEQUENCE</scope>
</reference>
<proteinExistence type="predicted"/>
<evidence type="ECO:0000313" key="2">
    <source>
        <dbReference type="Proteomes" id="UP000807504"/>
    </source>
</evidence>
<comment type="caution">
    <text evidence="1">The sequence shown here is derived from an EMBL/GenBank/DDBJ whole genome shotgun (WGS) entry which is preliminary data.</text>
</comment>
<organism evidence="1 2">
    <name type="scientific">Argiope bruennichi</name>
    <name type="common">Wasp spider</name>
    <name type="synonym">Aranea bruennichi</name>
    <dbReference type="NCBI Taxonomy" id="94029"/>
    <lineage>
        <taxon>Eukaryota</taxon>
        <taxon>Metazoa</taxon>
        <taxon>Ecdysozoa</taxon>
        <taxon>Arthropoda</taxon>
        <taxon>Chelicerata</taxon>
        <taxon>Arachnida</taxon>
        <taxon>Araneae</taxon>
        <taxon>Araneomorphae</taxon>
        <taxon>Entelegynae</taxon>
        <taxon>Araneoidea</taxon>
        <taxon>Araneidae</taxon>
        <taxon>Argiope</taxon>
    </lineage>
</organism>
<protein>
    <submittedName>
        <fullName evidence="1">Uncharacterized protein</fullName>
    </submittedName>
</protein>
<dbReference type="EMBL" id="JABXBU010000030">
    <property type="protein sequence ID" value="KAF8785107.1"/>
    <property type="molecule type" value="Genomic_DNA"/>
</dbReference>
<dbReference type="AlphaFoldDB" id="A0A8T0F1W2"/>
<evidence type="ECO:0000313" key="1">
    <source>
        <dbReference type="EMBL" id="KAF8785107.1"/>
    </source>
</evidence>
<sequence>MAEMQERNTGMIEESDEGHSIYFILPVVDFTNMQSCPLKLNGKTNCSILPTSWALEVVYEHQEDSFEFFLCINLIRMDHRKHSKRVQVFLFLSCLDANNRLVRFSQELLRGFFGDGDALQGCVRESRCLVSALKVTVLVKCCNKTK</sequence>
<reference evidence="1" key="2">
    <citation type="submission" date="2020-06" db="EMBL/GenBank/DDBJ databases">
        <authorList>
            <person name="Sheffer M."/>
        </authorList>
    </citation>
    <scope>NUCLEOTIDE SEQUENCE</scope>
</reference>
<keyword evidence="2" id="KW-1185">Reference proteome</keyword>